<name>A0A2P2NQI4_RHIMU</name>
<protein>
    <submittedName>
        <fullName evidence="1">Uncharacterized protein</fullName>
    </submittedName>
</protein>
<sequence>MHSLNFDMSSCSSEDEDFVLSTLAVTIWKI</sequence>
<reference evidence="1" key="1">
    <citation type="submission" date="2018-02" db="EMBL/GenBank/DDBJ databases">
        <title>Rhizophora mucronata_Transcriptome.</title>
        <authorList>
            <person name="Meera S.P."/>
            <person name="Sreeshan A."/>
            <person name="Augustine A."/>
        </authorList>
    </citation>
    <scope>NUCLEOTIDE SEQUENCE</scope>
    <source>
        <tissue evidence="1">Leaf</tissue>
    </source>
</reference>
<dbReference type="EMBL" id="GGEC01064187">
    <property type="protein sequence ID" value="MBX44671.1"/>
    <property type="molecule type" value="Transcribed_RNA"/>
</dbReference>
<evidence type="ECO:0000313" key="1">
    <source>
        <dbReference type="EMBL" id="MBX44671.1"/>
    </source>
</evidence>
<dbReference type="AlphaFoldDB" id="A0A2P2NQI4"/>
<organism evidence="1">
    <name type="scientific">Rhizophora mucronata</name>
    <name type="common">Asiatic mangrove</name>
    <dbReference type="NCBI Taxonomy" id="61149"/>
    <lineage>
        <taxon>Eukaryota</taxon>
        <taxon>Viridiplantae</taxon>
        <taxon>Streptophyta</taxon>
        <taxon>Embryophyta</taxon>
        <taxon>Tracheophyta</taxon>
        <taxon>Spermatophyta</taxon>
        <taxon>Magnoliopsida</taxon>
        <taxon>eudicotyledons</taxon>
        <taxon>Gunneridae</taxon>
        <taxon>Pentapetalae</taxon>
        <taxon>rosids</taxon>
        <taxon>fabids</taxon>
        <taxon>Malpighiales</taxon>
        <taxon>Rhizophoraceae</taxon>
        <taxon>Rhizophora</taxon>
    </lineage>
</organism>
<accession>A0A2P2NQI4</accession>
<proteinExistence type="predicted"/>